<keyword evidence="1" id="KW-1015">Disulfide bond</keyword>
<protein>
    <recommendedName>
        <fullName evidence="3">EGF-like domain-containing protein</fullName>
    </recommendedName>
</protein>
<evidence type="ECO:0000313" key="5">
    <source>
        <dbReference type="Proteomes" id="UP001145742"/>
    </source>
</evidence>
<proteinExistence type="predicted"/>
<keyword evidence="5" id="KW-1185">Reference proteome</keyword>
<comment type="caution">
    <text evidence="4">The sequence shown here is derived from an EMBL/GenBank/DDBJ whole genome shotgun (WGS) entry which is preliminary data.</text>
</comment>
<evidence type="ECO:0000256" key="2">
    <source>
        <dbReference type="SAM" id="MobiDB-lite"/>
    </source>
</evidence>
<dbReference type="Proteomes" id="UP001145742">
    <property type="component" value="Unassembled WGS sequence"/>
</dbReference>
<feature type="disulfide bond" evidence="1">
    <location>
        <begin position="141"/>
        <end position="150"/>
    </location>
</feature>
<sequence>MSKPGGAGVQLRLGPAGQVHPNSAAHASSFAKPARFGPRPKTPPGPHGNSSAALPLRQKHQLPPLPGFTWKPDSPQKGFEFYFDQGVLWSQGPDANMRLKYARPELDGIAHTNMMSRQIQANCAPPCQNGGMCLRPQLCVCKPGTKGNSCEDTVVQDTSSTGGRSPVVPPWPIPQQAAQQTFSQKVQVPPKVGPMTQMAFTIKQKPPVGLPQQMQPQYIDLGEKAEAFPLPTPYPPPDLVWFPDFIICLFSCEAEDCRLPTDNISSVMDHYPEQE</sequence>
<reference evidence="4" key="1">
    <citation type="submission" date="2019-10" db="EMBL/GenBank/DDBJ databases">
        <authorList>
            <person name="Soares A.E.R."/>
            <person name="Aleixo A."/>
            <person name="Schneider P."/>
            <person name="Miyaki C.Y."/>
            <person name="Schneider M.P."/>
            <person name="Mello C."/>
            <person name="Vasconcelos A.T.R."/>
        </authorList>
    </citation>
    <scope>NUCLEOTIDE SEQUENCE</scope>
    <source>
        <tissue evidence="4">Muscle</tissue>
    </source>
</reference>
<organism evidence="4 5">
    <name type="scientific">Willisornis vidua</name>
    <name type="common">Xingu scale-backed antbird</name>
    <dbReference type="NCBI Taxonomy" id="1566151"/>
    <lineage>
        <taxon>Eukaryota</taxon>
        <taxon>Metazoa</taxon>
        <taxon>Chordata</taxon>
        <taxon>Craniata</taxon>
        <taxon>Vertebrata</taxon>
        <taxon>Euteleostomi</taxon>
        <taxon>Archelosauria</taxon>
        <taxon>Archosauria</taxon>
        <taxon>Dinosauria</taxon>
        <taxon>Saurischia</taxon>
        <taxon>Theropoda</taxon>
        <taxon>Coelurosauria</taxon>
        <taxon>Aves</taxon>
        <taxon>Neognathae</taxon>
        <taxon>Neoaves</taxon>
        <taxon>Telluraves</taxon>
        <taxon>Australaves</taxon>
        <taxon>Passeriformes</taxon>
        <taxon>Thamnophilidae</taxon>
        <taxon>Willisornis</taxon>
    </lineage>
</organism>
<keyword evidence="1" id="KW-0245">EGF-like domain</keyword>
<name>A0ABQ9CKL2_9PASS</name>
<dbReference type="PROSITE" id="PS50026">
    <property type="entry name" value="EGF_3"/>
    <property type="match status" value="1"/>
</dbReference>
<feature type="disulfide bond" evidence="1">
    <location>
        <begin position="123"/>
        <end position="133"/>
    </location>
</feature>
<gene>
    <name evidence="4" type="ORF">WISP_146348</name>
</gene>
<evidence type="ECO:0000259" key="3">
    <source>
        <dbReference type="PROSITE" id="PS50026"/>
    </source>
</evidence>
<accession>A0ABQ9CKL2</accession>
<dbReference type="Gene3D" id="2.10.25.10">
    <property type="entry name" value="Laminin"/>
    <property type="match status" value="1"/>
</dbReference>
<dbReference type="CDD" id="cd00054">
    <property type="entry name" value="EGF_CA"/>
    <property type="match status" value="1"/>
</dbReference>
<dbReference type="PROSITE" id="PS00022">
    <property type="entry name" value="EGF_1"/>
    <property type="match status" value="1"/>
</dbReference>
<feature type="domain" description="EGF-like" evidence="3">
    <location>
        <begin position="119"/>
        <end position="151"/>
    </location>
</feature>
<evidence type="ECO:0000256" key="1">
    <source>
        <dbReference type="PROSITE-ProRule" id="PRU00076"/>
    </source>
</evidence>
<evidence type="ECO:0000313" key="4">
    <source>
        <dbReference type="EMBL" id="KAJ7404252.1"/>
    </source>
</evidence>
<dbReference type="InterPro" id="IPR000742">
    <property type="entry name" value="EGF"/>
</dbReference>
<dbReference type="SUPFAM" id="SSF57196">
    <property type="entry name" value="EGF/Laminin"/>
    <property type="match status" value="1"/>
</dbReference>
<feature type="region of interest" description="Disordered" evidence="2">
    <location>
        <begin position="1"/>
        <end position="53"/>
    </location>
</feature>
<dbReference type="EMBL" id="WHWB01034782">
    <property type="protein sequence ID" value="KAJ7404252.1"/>
    <property type="molecule type" value="Genomic_DNA"/>
</dbReference>
<comment type="caution">
    <text evidence="1">Lacks conserved residue(s) required for the propagation of feature annotation.</text>
</comment>